<dbReference type="InterPro" id="IPR018042">
    <property type="entry name" value="Aspartate_kinase_CS"/>
</dbReference>
<protein>
    <recommendedName>
        <fullName evidence="10">Aspartokinase</fullName>
        <ecNumber evidence="10">2.7.2.4</ecNumber>
    </recommendedName>
</protein>
<dbReference type="FunFam" id="3.30.70.260:FF:000023">
    <property type="entry name" value="Aspartokinase"/>
    <property type="match status" value="1"/>
</dbReference>
<dbReference type="Pfam" id="PF00696">
    <property type="entry name" value="AA_kinase"/>
    <property type="match status" value="1"/>
</dbReference>
<feature type="binding site" evidence="9">
    <location>
        <position position="119"/>
    </location>
    <ligand>
        <name>substrate</name>
    </ligand>
</feature>
<evidence type="ECO:0000256" key="8">
    <source>
        <dbReference type="ARBA" id="ARBA00047872"/>
    </source>
</evidence>
<dbReference type="RefSeq" id="WP_271281268.1">
    <property type="nucleotide sequence ID" value="NZ_JAMGZK010000039.1"/>
</dbReference>
<evidence type="ECO:0000313" key="14">
    <source>
        <dbReference type="Proteomes" id="UP001063816"/>
    </source>
</evidence>
<dbReference type="GO" id="GO:0009089">
    <property type="term" value="P:lysine biosynthetic process via diaminopimelate"/>
    <property type="evidence" value="ECO:0007669"/>
    <property type="project" value="InterPro"/>
</dbReference>
<dbReference type="PIRSF" id="PIRSF000726">
    <property type="entry name" value="Asp_kin"/>
    <property type="match status" value="1"/>
</dbReference>
<dbReference type="SUPFAM" id="SSF53633">
    <property type="entry name" value="Carbamate kinase-like"/>
    <property type="match status" value="1"/>
</dbReference>
<feature type="domain" description="ACT" evidence="12">
    <location>
        <begin position="313"/>
        <end position="394"/>
    </location>
</feature>
<evidence type="ECO:0000256" key="3">
    <source>
        <dbReference type="ARBA" id="ARBA00022679"/>
    </source>
</evidence>
<proteinExistence type="inferred from homology"/>
<dbReference type="InterPro" id="IPR045865">
    <property type="entry name" value="ACT-like_dom_sf"/>
</dbReference>
<feature type="binding site" evidence="9">
    <location>
        <begin position="257"/>
        <end position="258"/>
    </location>
    <ligand>
        <name>ATP</name>
        <dbReference type="ChEBI" id="CHEBI:30616"/>
    </ligand>
</feature>
<keyword evidence="3 10" id="KW-0808">Transferase</keyword>
<comment type="pathway">
    <text evidence="11">Amino-acid biosynthesis; L-methionine biosynthesis via de novo pathway; L-homoserine from L-aspartate: step 1/3.</text>
</comment>
<dbReference type="PROSITE" id="PS51671">
    <property type="entry name" value="ACT"/>
    <property type="match status" value="1"/>
</dbReference>
<dbReference type="EC" id="2.7.2.4" evidence="10"/>
<dbReference type="FunFam" id="3.30.70.260:FF:000017">
    <property type="entry name" value="Aspartokinase"/>
    <property type="match status" value="1"/>
</dbReference>
<dbReference type="InterPro" id="IPR001048">
    <property type="entry name" value="Asp/Glu/Uridylate_kinase"/>
</dbReference>
<keyword evidence="14" id="KW-1185">Reference proteome</keyword>
<dbReference type="NCBIfam" id="TIGR00657">
    <property type="entry name" value="asp_kinases"/>
    <property type="match status" value="1"/>
</dbReference>
<dbReference type="NCBIfam" id="NF006570">
    <property type="entry name" value="PRK09084.1"/>
    <property type="match status" value="1"/>
</dbReference>
<gene>
    <name evidence="13" type="primary">lysC</name>
    <name evidence="13" type="ORF">M8014_04080</name>
</gene>
<comment type="catalytic activity">
    <reaction evidence="8 10">
        <text>L-aspartate + ATP = 4-phospho-L-aspartate + ADP</text>
        <dbReference type="Rhea" id="RHEA:23776"/>
        <dbReference type="ChEBI" id="CHEBI:29991"/>
        <dbReference type="ChEBI" id="CHEBI:30616"/>
        <dbReference type="ChEBI" id="CHEBI:57535"/>
        <dbReference type="ChEBI" id="CHEBI:456216"/>
        <dbReference type="EC" id="2.7.2.4"/>
    </reaction>
</comment>
<feature type="binding site" evidence="9">
    <location>
        <position position="227"/>
    </location>
    <ligand>
        <name>ATP</name>
        <dbReference type="ChEBI" id="CHEBI:30616"/>
    </ligand>
</feature>
<dbReference type="InterPro" id="IPR041745">
    <property type="entry name" value="AKiii-LysC-EC"/>
</dbReference>
<organism evidence="13 14">
    <name type="scientific">Silvania hatchlandensis</name>
    <dbReference type="NCBI Taxonomy" id="2926469"/>
    <lineage>
        <taxon>Bacteria</taxon>
        <taxon>Pseudomonadati</taxon>
        <taxon>Pseudomonadota</taxon>
        <taxon>Gammaproteobacteria</taxon>
        <taxon>Enterobacterales</taxon>
        <taxon>Enterobacteriaceae</taxon>
        <taxon>Silvania</taxon>
    </lineage>
</organism>
<dbReference type="GO" id="GO:0009090">
    <property type="term" value="P:homoserine biosynthetic process"/>
    <property type="evidence" value="ECO:0007669"/>
    <property type="project" value="TreeGrafter"/>
</dbReference>
<comment type="pathway">
    <text evidence="1 11">Amino-acid biosynthesis; L-lysine biosynthesis via DAP pathway; (S)-tetrahydrodipicolinate from L-aspartate: step 1/4.</text>
</comment>
<keyword evidence="11" id="KW-0028">Amino-acid biosynthesis</keyword>
<sequence length="449" mass="48516">MTSFVVAKFGGTSVADFDAMNRSADVVLADPNTRLVVLSASAGVTNLLVALAEGLEASERQVRLEALHKIQFDILDRLRNPSVISEEIERLLENIITLAEAASLATSTALTDELVSHGELMSTLLFVEVLRERNVQSQWFDVRKVLRTSDRFGRAEPDIAALAELSAQQLAPRLAEGIVITQGFIGSEAKGRTTTLGRGGSDYTAALLGEALHASRVDIWTDVPGIYTTDPRVVPTAKRIDVIAFEEAAEMATFGAKVLHPATLLPAVRSDIPVFVGSSKDPKAGGTRVCNTTENPPLFRAIALRRKQTLVTLHSLSMLHSRGFLAEVFSILARHNISVDLVTTSEVNLALTLDTTGSTSTGDTLLTQSLLMELSALCRVEVEEDLALVAIIGNELSRASGVGKEVFGVLDPFNIRMICYGASSYNLCFLVPGHEAEQVVQKLHHNLFE</sequence>
<feature type="binding site" evidence="9">
    <location>
        <begin position="8"/>
        <end position="11"/>
    </location>
    <ligand>
        <name>ATP</name>
        <dbReference type="ChEBI" id="CHEBI:30616"/>
    </ligand>
</feature>
<dbReference type="AlphaFoldDB" id="A0A9J6PY07"/>
<dbReference type="InterPro" id="IPR001341">
    <property type="entry name" value="Asp_kinase"/>
</dbReference>
<dbReference type="InterPro" id="IPR047962">
    <property type="entry name" value="LysC_ACT_2"/>
</dbReference>
<evidence type="ECO:0000256" key="9">
    <source>
        <dbReference type="PIRSR" id="PIRSR000726-1"/>
    </source>
</evidence>
<comment type="similarity">
    <text evidence="2 10">Belongs to the aspartokinase family.</text>
</comment>
<dbReference type="SUPFAM" id="SSF55021">
    <property type="entry name" value="ACT-like"/>
    <property type="match status" value="2"/>
</dbReference>
<dbReference type="EMBL" id="JAMGZK010000039">
    <property type="protein sequence ID" value="MCU6663524.1"/>
    <property type="molecule type" value="Genomic_DNA"/>
</dbReference>
<evidence type="ECO:0000313" key="13">
    <source>
        <dbReference type="EMBL" id="MCU6663524.1"/>
    </source>
</evidence>
<evidence type="ECO:0000256" key="10">
    <source>
        <dbReference type="RuleBase" id="RU003448"/>
    </source>
</evidence>
<evidence type="ECO:0000256" key="2">
    <source>
        <dbReference type="ARBA" id="ARBA00010122"/>
    </source>
</evidence>
<dbReference type="GO" id="GO:0005524">
    <property type="term" value="F:ATP binding"/>
    <property type="evidence" value="ECO:0007669"/>
    <property type="project" value="UniProtKB-KW"/>
</dbReference>
<dbReference type="InterPro" id="IPR042199">
    <property type="entry name" value="AsparK_Bifunc_asparK/hSer_DH"/>
</dbReference>
<dbReference type="GO" id="GO:0005829">
    <property type="term" value="C:cytosol"/>
    <property type="evidence" value="ECO:0007669"/>
    <property type="project" value="TreeGrafter"/>
</dbReference>
<dbReference type="InterPro" id="IPR054352">
    <property type="entry name" value="ACT_Aspartokinase"/>
</dbReference>
<keyword evidence="5 10" id="KW-0418">Kinase</keyword>
<dbReference type="Gene3D" id="3.40.1160.10">
    <property type="entry name" value="Acetylglutamate kinase-like"/>
    <property type="match status" value="1"/>
</dbReference>
<feature type="binding site" evidence="9">
    <location>
        <begin position="221"/>
        <end position="222"/>
    </location>
    <ligand>
        <name>ATP</name>
        <dbReference type="ChEBI" id="CHEBI:30616"/>
    </ligand>
</feature>
<evidence type="ECO:0000256" key="6">
    <source>
        <dbReference type="ARBA" id="ARBA00022840"/>
    </source>
</evidence>
<dbReference type="PROSITE" id="PS00324">
    <property type="entry name" value="ASPARTOKINASE"/>
    <property type="match status" value="1"/>
</dbReference>
<dbReference type="NCBIfam" id="TIGR00656">
    <property type="entry name" value="asp_kin_monofn"/>
    <property type="match status" value="1"/>
</dbReference>
<dbReference type="CDD" id="cd04917">
    <property type="entry name" value="ACT_AKiii-LysC-EC_2"/>
    <property type="match status" value="1"/>
</dbReference>
<dbReference type="Proteomes" id="UP001063816">
    <property type="component" value="Unassembled WGS sequence"/>
</dbReference>
<evidence type="ECO:0000256" key="11">
    <source>
        <dbReference type="RuleBase" id="RU004249"/>
    </source>
</evidence>
<reference evidence="13" key="1">
    <citation type="submission" date="2022-05" db="EMBL/GenBank/DDBJ databases">
        <title>Description of a novel species of Leclercia; Leclercia tamurae and the Proposal for a Novel Genus Silvania gen. nov. Containing Two Novel Species Silvania hatchlandensis sp. nov. and Silvania confinis sp. nov. Isolated from the Rhizosphere of Oak.</title>
        <authorList>
            <person name="Maddock D.W."/>
            <person name="Brady C.L."/>
            <person name="Denman S."/>
            <person name="Arnold D."/>
        </authorList>
    </citation>
    <scope>NUCLEOTIDE SEQUENCE</scope>
    <source>
        <strain evidence="13">H19S6</strain>
    </source>
</reference>
<name>A0A9J6PY07_9ENTR</name>
<dbReference type="PANTHER" id="PTHR21499:SF59">
    <property type="entry name" value="ASPARTOKINASE"/>
    <property type="match status" value="1"/>
</dbReference>
<dbReference type="InterPro" id="IPR036393">
    <property type="entry name" value="AceGlu_kinase-like_sf"/>
</dbReference>
<dbReference type="PANTHER" id="PTHR21499">
    <property type="entry name" value="ASPARTATE KINASE"/>
    <property type="match status" value="1"/>
</dbReference>
<dbReference type="Gene3D" id="1.20.120.1320">
    <property type="entry name" value="Aspartokinase, catalytic domain"/>
    <property type="match status" value="1"/>
</dbReference>
<evidence type="ECO:0000256" key="4">
    <source>
        <dbReference type="ARBA" id="ARBA00022741"/>
    </source>
</evidence>
<feature type="binding site" evidence="9">
    <location>
        <position position="232"/>
    </location>
    <ligand>
        <name>ATP</name>
        <dbReference type="ChEBI" id="CHEBI:30616"/>
    </ligand>
</feature>
<keyword evidence="6 9" id="KW-0067">ATP-binding</keyword>
<keyword evidence="4 9" id="KW-0547">Nucleotide-binding</keyword>
<dbReference type="InterPro" id="IPR005260">
    <property type="entry name" value="Asp_kin_monofn"/>
</dbReference>
<dbReference type="InterPro" id="IPR002912">
    <property type="entry name" value="ACT_dom"/>
</dbReference>
<dbReference type="Pfam" id="PF22468">
    <property type="entry name" value="ACT_9"/>
    <property type="match status" value="1"/>
</dbReference>
<evidence type="ECO:0000256" key="1">
    <source>
        <dbReference type="ARBA" id="ARBA00004766"/>
    </source>
</evidence>
<keyword evidence="7" id="KW-0457">Lysine biosynthesis</keyword>
<dbReference type="CDD" id="cd04258">
    <property type="entry name" value="AAK_AKiii-LysC-EC"/>
    <property type="match status" value="1"/>
</dbReference>
<accession>A0A9J6PY07</accession>
<dbReference type="Gene3D" id="3.30.70.260">
    <property type="match status" value="2"/>
</dbReference>
<comment type="pathway">
    <text evidence="11">Amino-acid biosynthesis; L-threonine biosynthesis; L-threonine from L-aspartate: step 1/5.</text>
</comment>
<evidence type="ECO:0000259" key="12">
    <source>
        <dbReference type="PROSITE" id="PS51671"/>
    </source>
</evidence>
<comment type="caution">
    <text evidence="13">The sequence shown here is derived from an EMBL/GenBank/DDBJ whole genome shotgun (WGS) entry which is preliminary data.</text>
</comment>
<evidence type="ECO:0000256" key="5">
    <source>
        <dbReference type="ARBA" id="ARBA00022777"/>
    </source>
</evidence>
<feature type="binding site" evidence="9">
    <location>
        <position position="45"/>
    </location>
    <ligand>
        <name>substrate</name>
    </ligand>
</feature>
<dbReference type="GO" id="GO:0004072">
    <property type="term" value="F:aspartate kinase activity"/>
    <property type="evidence" value="ECO:0007669"/>
    <property type="project" value="UniProtKB-EC"/>
</dbReference>
<evidence type="ECO:0000256" key="7">
    <source>
        <dbReference type="ARBA" id="ARBA00023154"/>
    </source>
</evidence>